<sequence length="291" mass="34099">MKGMTKNQLQRLKKDIENVNIVIIHPHQEINNNIDQQRRRRKKKQQIQQSDTSQVRFKNYCFDATRQGAIQNQNARLDQYIDIQANLIKQNFQSETQQNQILEKIKNITVSSPRRSNKLNSLAKVVLCQQKKEYFVRNYQLVMVNRKDDQSIKVLEPSFYIAASSQLRTIGFQEFMLQFCLMFPEAKKGTGTLIKEEQLEKIQFSGFQKLDSLDTQVFTQKGKQLVLENINILIIIFGNADGTSLQRYINLMKWQNSSQTAVLIYLQEELISQEILHIINQGLTRMKIKQQ</sequence>
<organism evidence="1">
    <name type="scientific">Spironucleus salmonicida</name>
    <dbReference type="NCBI Taxonomy" id="348837"/>
    <lineage>
        <taxon>Eukaryota</taxon>
        <taxon>Metamonada</taxon>
        <taxon>Diplomonadida</taxon>
        <taxon>Hexamitidae</taxon>
        <taxon>Hexamitinae</taxon>
        <taxon>Spironucleus</taxon>
    </lineage>
</organism>
<name>V6LRF8_9EUKA</name>
<dbReference type="AlphaFoldDB" id="V6LRF8"/>
<evidence type="ECO:0000313" key="2">
    <source>
        <dbReference type="EMBL" id="KAH0575726.1"/>
    </source>
</evidence>
<gene>
    <name evidence="1" type="ORF">SS50377_12747</name>
    <name evidence="2" type="ORF">SS50377_23366</name>
</gene>
<dbReference type="Proteomes" id="UP000018208">
    <property type="component" value="Unassembled WGS sequence"/>
</dbReference>
<proteinExistence type="predicted"/>
<dbReference type="EMBL" id="AUWU02000003">
    <property type="protein sequence ID" value="KAH0575726.1"/>
    <property type="molecule type" value="Genomic_DNA"/>
</dbReference>
<dbReference type="VEuPathDB" id="GiardiaDB:SS50377_23366"/>
<accession>V6LRF8</accession>
<evidence type="ECO:0000313" key="3">
    <source>
        <dbReference type="Proteomes" id="UP000018208"/>
    </source>
</evidence>
<reference evidence="1 2" key="1">
    <citation type="journal article" date="2014" name="PLoS Genet.">
        <title>The Genome of Spironucleus salmonicida Highlights a Fish Pathogen Adapted to Fluctuating Environments.</title>
        <authorList>
            <person name="Xu F."/>
            <person name="Jerlstrom-Hultqvist J."/>
            <person name="Einarsson E."/>
            <person name="Astvaldsson A."/>
            <person name="Svard S.G."/>
            <person name="Andersson J.O."/>
        </authorList>
    </citation>
    <scope>NUCLEOTIDE SEQUENCE</scope>
    <source>
        <strain evidence="2">ATCC 50377</strain>
    </source>
</reference>
<protein>
    <submittedName>
        <fullName evidence="1">Uncharacterized protein</fullName>
    </submittedName>
</protein>
<keyword evidence="3" id="KW-1185">Reference proteome</keyword>
<reference evidence="2" key="2">
    <citation type="submission" date="2020-12" db="EMBL/GenBank/DDBJ databases">
        <title>New Spironucleus salmonicida genome in near-complete chromosomes.</title>
        <authorList>
            <person name="Xu F."/>
            <person name="Kurt Z."/>
            <person name="Jimenez-Gonzalez A."/>
            <person name="Astvaldsson A."/>
            <person name="Andersson J.O."/>
            <person name="Svard S.G."/>
        </authorList>
    </citation>
    <scope>NUCLEOTIDE SEQUENCE</scope>
    <source>
        <strain evidence="2">ATCC 50377</strain>
    </source>
</reference>
<dbReference type="EMBL" id="KI546046">
    <property type="protein sequence ID" value="EST47237.1"/>
    <property type="molecule type" value="Genomic_DNA"/>
</dbReference>
<evidence type="ECO:0000313" key="1">
    <source>
        <dbReference type="EMBL" id="EST47237.1"/>
    </source>
</evidence>